<dbReference type="EC" id="3.4.21.53" evidence="6"/>
<dbReference type="InterPro" id="IPR027417">
    <property type="entry name" value="P-loop_NTPase"/>
</dbReference>
<dbReference type="InterPro" id="IPR008268">
    <property type="entry name" value="Peptidase_S16_AS"/>
</dbReference>
<proteinExistence type="inferred from homology"/>
<protein>
    <recommendedName>
        <fullName evidence="6">endopeptidase La</fullName>
        <ecNumber evidence="6">3.4.21.53</ecNumber>
    </recommendedName>
</protein>
<dbReference type="PANTHER" id="PTHR10046">
    <property type="entry name" value="ATP DEPENDENT LON PROTEASE FAMILY MEMBER"/>
    <property type="match status" value="1"/>
</dbReference>
<gene>
    <name evidence="9" type="ORF">FJY75_03955</name>
</gene>
<dbReference type="GO" id="GO:0006508">
    <property type="term" value="P:proteolysis"/>
    <property type="evidence" value="ECO:0007669"/>
    <property type="project" value="UniProtKB-KW"/>
</dbReference>
<dbReference type="GO" id="GO:0030163">
    <property type="term" value="P:protein catabolic process"/>
    <property type="evidence" value="ECO:0007669"/>
    <property type="project" value="InterPro"/>
</dbReference>
<evidence type="ECO:0000256" key="7">
    <source>
        <dbReference type="SAM" id="MobiDB-lite"/>
    </source>
</evidence>
<dbReference type="Gene3D" id="1.10.8.60">
    <property type="match status" value="1"/>
</dbReference>
<dbReference type="GO" id="GO:0005524">
    <property type="term" value="F:ATP binding"/>
    <property type="evidence" value="ECO:0007669"/>
    <property type="project" value="UniProtKB-KW"/>
</dbReference>
<keyword evidence="3 6" id="KW-0378">Hydrolase</keyword>
<dbReference type="EMBL" id="VGIY01000063">
    <property type="protein sequence ID" value="MBM3316988.1"/>
    <property type="molecule type" value="Genomic_DNA"/>
</dbReference>
<feature type="compositionally biased region" description="Low complexity" evidence="7">
    <location>
        <begin position="322"/>
        <end position="336"/>
    </location>
</feature>
<reference evidence="9" key="1">
    <citation type="submission" date="2019-03" db="EMBL/GenBank/DDBJ databases">
        <title>Lake Tanganyika Metagenome-Assembled Genomes (MAGs).</title>
        <authorList>
            <person name="Tran P."/>
        </authorList>
    </citation>
    <scope>NUCLEOTIDE SEQUENCE</scope>
    <source>
        <strain evidence="9">M_DeepCast_400m_m2_100</strain>
    </source>
</reference>
<comment type="catalytic activity">
    <reaction evidence="6">
        <text>Hydrolysis of proteins in presence of ATP.</text>
        <dbReference type="EC" id="3.4.21.53"/>
    </reaction>
</comment>
<evidence type="ECO:0000259" key="8">
    <source>
        <dbReference type="PROSITE" id="PS51786"/>
    </source>
</evidence>
<evidence type="ECO:0000313" key="10">
    <source>
        <dbReference type="Proteomes" id="UP000748308"/>
    </source>
</evidence>
<evidence type="ECO:0000256" key="1">
    <source>
        <dbReference type="ARBA" id="ARBA00022670"/>
    </source>
</evidence>
<keyword evidence="1 6" id="KW-0645">Protease</keyword>
<organism evidence="9 10">
    <name type="scientific">Eiseniibacteriota bacterium</name>
    <dbReference type="NCBI Taxonomy" id="2212470"/>
    <lineage>
        <taxon>Bacteria</taxon>
        <taxon>Candidatus Eiseniibacteriota</taxon>
    </lineage>
</organism>
<dbReference type="PROSITE" id="PS51786">
    <property type="entry name" value="LON_PROTEOLYTIC"/>
    <property type="match status" value="1"/>
</dbReference>
<evidence type="ECO:0000256" key="3">
    <source>
        <dbReference type="ARBA" id="ARBA00022801"/>
    </source>
</evidence>
<dbReference type="GO" id="GO:0004176">
    <property type="term" value="F:ATP-dependent peptidase activity"/>
    <property type="evidence" value="ECO:0007669"/>
    <property type="project" value="UniProtKB-UniRule"/>
</dbReference>
<dbReference type="PROSITE" id="PS01046">
    <property type="entry name" value="LON_SER"/>
    <property type="match status" value="1"/>
</dbReference>
<evidence type="ECO:0000256" key="2">
    <source>
        <dbReference type="ARBA" id="ARBA00022741"/>
    </source>
</evidence>
<dbReference type="InterPro" id="IPR027065">
    <property type="entry name" value="Lon_Prtase"/>
</dbReference>
<dbReference type="Pfam" id="PF05362">
    <property type="entry name" value="Lon_C"/>
    <property type="match status" value="1"/>
</dbReference>
<dbReference type="PRINTS" id="PR00830">
    <property type="entry name" value="ENDOLAPTASE"/>
</dbReference>
<dbReference type="InterPro" id="IPR054594">
    <property type="entry name" value="Lon_lid"/>
</dbReference>
<evidence type="ECO:0000256" key="6">
    <source>
        <dbReference type="PROSITE-ProRule" id="PRU01122"/>
    </source>
</evidence>
<feature type="non-terminal residue" evidence="9">
    <location>
        <position position="1"/>
    </location>
</feature>
<dbReference type="Gene3D" id="3.30.230.10">
    <property type="match status" value="1"/>
</dbReference>
<dbReference type="Pfam" id="PF22667">
    <property type="entry name" value="Lon_lid"/>
    <property type="match status" value="1"/>
</dbReference>
<name>A0A937X6X9_UNCEI</name>
<comment type="similarity">
    <text evidence="6">Belongs to the peptidase S16 family.</text>
</comment>
<dbReference type="InterPro" id="IPR020568">
    <property type="entry name" value="Ribosomal_Su5_D2-typ_SF"/>
</dbReference>
<evidence type="ECO:0000256" key="4">
    <source>
        <dbReference type="ARBA" id="ARBA00022825"/>
    </source>
</evidence>
<feature type="domain" description="Lon proteolytic" evidence="8">
    <location>
        <begin position="143"/>
        <end position="324"/>
    </location>
</feature>
<dbReference type="SUPFAM" id="SSF54211">
    <property type="entry name" value="Ribosomal protein S5 domain 2-like"/>
    <property type="match status" value="1"/>
</dbReference>
<comment type="caution">
    <text evidence="9">The sequence shown here is derived from an EMBL/GenBank/DDBJ whole genome shotgun (WGS) entry which is preliminary data.</text>
</comment>
<dbReference type="SUPFAM" id="SSF52540">
    <property type="entry name" value="P-loop containing nucleoside triphosphate hydrolases"/>
    <property type="match status" value="1"/>
</dbReference>
<sequence length="344" mass="36529">LSRVLFLTTANLLDAIPEPLRDRLEIIRLPGYLEAEKLQIARGYLAPRQLEANGLRTGDLELPDETILRLIRGYTREAGVRGLERQIARVCRRTALHKAGGREAAFGDARPPRGRRALGLRVEPAQLDGLLGAAPHAERAQPAERSGVATGLAWTESGGEVLSVECSALPGRGRLLLTGKLGATMRESARAALTFVRSRAGALGIDPNFQRHMDIHIHIPEGAIPKDGPSAGVTMALALASALTGAPTRTRTAMTGEITLRGRVLPVGGLAEKLVAARRAGVEQVFLPRANEPQLLELPAQLREGLALRLVETMDQILEGALEAPGAPAEGAAGDLDPGRARAA</sequence>
<keyword evidence="2" id="KW-0547">Nucleotide-binding</keyword>
<dbReference type="Proteomes" id="UP000748308">
    <property type="component" value="Unassembled WGS sequence"/>
</dbReference>
<evidence type="ECO:0000313" key="9">
    <source>
        <dbReference type="EMBL" id="MBM3316988.1"/>
    </source>
</evidence>
<evidence type="ECO:0000256" key="5">
    <source>
        <dbReference type="ARBA" id="ARBA00022840"/>
    </source>
</evidence>
<feature type="active site" evidence="6">
    <location>
        <position position="273"/>
    </location>
</feature>
<dbReference type="AlphaFoldDB" id="A0A937X6X9"/>
<feature type="region of interest" description="Disordered" evidence="7">
    <location>
        <begin position="322"/>
        <end position="344"/>
    </location>
</feature>
<dbReference type="InterPro" id="IPR008269">
    <property type="entry name" value="Lon_proteolytic"/>
</dbReference>
<dbReference type="GO" id="GO:0004252">
    <property type="term" value="F:serine-type endopeptidase activity"/>
    <property type="evidence" value="ECO:0007669"/>
    <property type="project" value="UniProtKB-UniRule"/>
</dbReference>
<feature type="active site" evidence="6">
    <location>
        <position position="230"/>
    </location>
</feature>
<accession>A0A937X6X9</accession>
<dbReference type="InterPro" id="IPR014721">
    <property type="entry name" value="Ribsml_uS5_D2-typ_fold_subgr"/>
</dbReference>
<keyword evidence="5" id="KW-0067">ATP-binding</keyword>
<keyword evidence="4 6" id="KW-0720">Serine protease</keyword>